<accession>A0A5J6LBH8</accession>
<organism evidence="4 5">
    <name type="scientific">Nitrincola iocasae</name>
    <dbReference type="NCBI Taxonomy" id="2614693"/>
    <lineage>
        <taxon>Bacteria</taxon>
        <taxon>Pseudomonadati</taxon>
        <taxon>Pseudomonadota</taxon>
        <taxon>Gammaproteobacteria</taxon>
        <taxon>Oceanospirillales</taxon>
        <taxon>Oceanospirillaceae</taxon>
        <taxon>Nitrincola</taxon>
    </lineage>
</organism>
<gene>
    <name evidence="4" type="primary">pseG</name>
    <name evidence="4" type="ORF">F5I99_05150</name>
</gene>
<feature type="binding site" evidence="2">
    <location>
        <position position="281"/>
    </location>
    <ligand>
        <name>substrate</name>
    </ligand>
</feature>
<dbReference type="EC" id="3.6.1.57" evidence="4"/>
<reference evidence="4 5" key="1">
    <citation type="submission" date="2019-09" db="EMBL/GenBank/DDBJ databases">
        <title>Nitrincola iocasae sp. nov., a bacterium isolated from the sediment collected at a cold seep field in South China Sea.</title>
        <authorList>
            <person name="Zhang H."/>
            <person name="Wang H."/>
            <person name="Li C."/>
        </authorList>
    </citation>
    <scope>NUCLEOTIDE SEQUENCE [LARGE SCALE GENOMIC DNA]</scope>
    <source>
        <strain evidence="4 5">KXZD1103</strain>
    </source>
</reference>
<evidence type="ECO:0000313" key="5">
    <source>
        <dbReference type="Proteomes" id="UP000325606"/>
    </source>
</evidence>
<dbReference type="AlphaFoldDB" id="A0A5J6LBH8"/>
<dbReference type="PANTHER" id="PTHR21015:SF22">
    <property type="entry name" value="GLYCOSYLTRANSFERASE"/>
    <property type="match status" value="1"/>
</dbReference>
<feature type="binding site" evidence="2">
    <location>
        <position position="174"/>
    </location>
    <ligand>
        <name>substrate</name>
    </ligand>
</feature>
<dbReference type="InterPro" id="IPR007235">
    <property type="entry name" value="Glyco_trans_28_C"/>
</dbReference>
<dbReference type="GO" id="GO:0016758">
    <property type="term" value="F:hexosyltransferase activity"/>
    <property type="evidence" value="ECO:0007669"/>
    <property type="project" value="InterPro"/>
</dbReference>
<keyword evidence="4" id="KW-0378">Hydrolase</keyword>
<feature type="active site" description="Proton acceptor" evidence="1">
    <location>
        <position position="17"/>
    </location>
</feature>
<dbReference type="Pfam" id="PF04101">
    <property type="entry name" value="Glyco_tran_28_C"/>
    <property type="match status" value="1"/>
</dbReference>
<evidence type="ECO:0000256" key="2">
    <source>
        <dbReference type="PIRSR" id="PIRSR620023-2"/>
    </source>
</evidence>
<evidence type="ECO:0000259" key="3">
    <source>
        <dbReference type="Pfam" id="PF04101"/>
    </source>
</evidence>
<dbReference type="SUPFAM" id="SSF53756">
    <property type="entry name" value="UDP-Glycosyltransferase/glycogen phosphorylase"/>
    <property type="match status" value="1"/>
</dbReference>
<protein>
    <submittedName>
        <fullName evidence="4">UDP-2,4-diacetamido-2,4, 6-trideoxy-beta-L-altropyranose hydrolase</fullName>
        <ecNumber evidence="4">3.6.1.57</ecNumber>
    </submittedName>
</protein>
<dbReference type="Proteomes" id="UP000325606">
    <property type="component" value="Chromosome"/>
</dbReference>
<evidence type="ECO:0000313" key="4">
    <source>
        <dbReference type="EMBL" id="QEW05925.1"/>
    </source>
</evidence>
<name>A0A5J6LBH8_9GAMM</name>
<evidence type="ECO:0000256" key="1">
    <source>
        <dbReference type="PIRSR" id="PIRSR620023-1"/>
    </source>
</evidence>
<dbReference type="PANTHER" id="PTHR21015">
    <property type="entry name" value="UDP-N-ACETYLGLUCOSAMINE--N-ACETYLMURAMYL-(PENTAPEPTIDE) PYROPHOSPHORYL-UNDECAPRENOL N-ACETYLGLUCOSAMINE TRANSFERASE 1"/>
    <property type="match status" value="1"/>
</dbReference>
<sequence length="362" mass="40889">MKIVIRTDASIQIGTGHVMRCLTLADALSKKGCICHFICREHTGHLYSLIEDRGHGVFLLPASDKQLDTCELNLLAHSDWLGVTQEDDQAECIPLLQSLDPDWLIVDHYALDHRWQSKLRRYCKNIMVIDDLADRHHDCNLLLDQTFDRDPLDYQPLVPKNCKIFCGSRYALLRPEFSQWREYSLKRRQHGKLEHILINLGGVDKDNITSQVLVALRQCLLPTDCKITVVMGATAPWIEFVRKEARKLHWKTEVRVDVSNMAELMSNSDLAIGAAGATSWERCCLGLPAVMMVLAENQQMIAKKLQDAGACVGLSIDNLHRNLSNVLNDLITGKLAKFANKASEITDGQGVDHLIKYIKAER</sequence>
<dbReference type="KEGG" id="nik:F5I99_05150"/>
<dbReference type="Gene3D" id="3.40.50.2000">
    <property type="entry name" value="Glycogen Phosphorylase B"/>
    <property type="match status" value="1"/>
</dbReference>
<dbReference type="Gene3D" id="3.40.50.11190">
    <property type="match status" value="1"/>
</dbReference>
<dbReference type="EMBL" id="CP044222">
    <property type="protein sequence ID" value="QEW05925.1"/>
    <property type="molecule type" value="Genomic_DNA"/>
</dbReference>
<dbReference type="GO" id="GO:0016787">
    <property type="term" value="F:hydrolase activity"/>
    <property type="evidence" value="ECO:0007669"/>
    <property type="project" value="UniProtKB-KW"/>
</dbReference>
<feature type="domain" description="Glycosyl transferase family 28 C-terminal" evidence="3">
    <location>
        <begin position="258"/>
        <end position="343"/>
    </location>
</feature>
<dbReference type="RefSeq" id="WP_151053963.1">
    <property type="nucleotide sequence ID" value="NZ_CP044222.1"/>
</dbReference>
<dbReference type="InterPro" id="IPR020023">
    <property type="entry name" value="PseG"/>
</dbReference>
<dbReference type="NCBIfam" id="TIGR03590">
    <property type="entry name" value="PseG"/>
    <property type="match status" value="1"/>
</dbReference>
<keyword evidence="5" id="KW-1185">Reference proteome</keyword>
<proteinExistence type="predicted"/>